<reference evidence="1 2" key="1">
    <citation type="journal article" date="2022" name="Hortic Res">
        <title>A haplotype resolved chromosomal level avocado genome allows analysis of novel avocado genes.</title>
        <authorList>
            <person name="Nath O."/>
            <person name="Fletcher S.J."/>
            <person name="Hayward A."/>
            <person name="Shaw L.M."/>
            <person name="Masouleh A.K."/>
            <person name="Furtado A."/>
            <person name="Henry R.J."/>
            <person name="Mitter N."/>
        </authorList>
    </citation>
    <scope>NUCLEOTIDE SEQUENCE [LARGE SCALE GENOMIC DNA]</scope>
    <source>
        <strain evidence="2">cv. Hass</strain>
    </source>
</reference>
<dbReference type="Proteomes" id="UP001234297">
    <property type="component" value="Chromosome 11"/>
</dbReference>
<evidence type="ECO:0000313" key="2">
    <source>
        <dbReference type="Proteomes" id="UP001234297"/>
    </source>
</evidence>
<gene>
    <name evidence="1" type="ORF">MRB53_032424</name>
</gene>
<proteinExistence type="predicted"/>
<evidence type="ECO:0000313" key="1">
    <source>
        <dbReference type="EMBL" id="KAJ8623894.1"/>
    </source>
</evidence>
<dbReference type="EMBL" id="CM056819">
    <property type="protein sequence ID" value="KAJ8623894.1"/>
    <property type="molecule type" value="Genomic_DNA"/>
</dbReference>
<sequence>MRLTNLHLENNLIFGSIPVGIENLASLNLLSLQGNLLTGSLPIGIGKLVKFEALALFTNKLSGQIPSSIGNLMRLSRLVLFEIDFEGGLPPSIGGRRYLESLDLPVNDHSGTIPREVLTISSTTRYINLSYNCFTRSLLMETDSVNQLSFLDVSNNRLSGNDVKAPICEYMPNGSLDKWLYPVLDGQNQLRSLNLTQMLNIAIGVAFALDYLHHHYQMLVVHCDLKPKNILLDNDMIVHVGDFGQAKFLLQPTSDASHDQTNSIAIKGSIGYVAPGKSHTDDMFKDNLTLHKFAKKPLPAQVMQIADQQHFIELEAMDQCKVQDMRARMQDCLISVFEIGVLYSIES</sequence>
<comment type="caution">
    <text evidence="1">The sequence shown here is derived from an EMBL/GenBank/DDBJ whole genome shotgun (WGS) entry which is preliminary data.</text>
</comment>
<name>A0ACC2KSC3_PERAE</name>
<protein>
    <submittedName>
        <fullName evidence="1">Uncharacterized protein</fullName>
    </submittedName>
</protein>
<accession>A0ACC2KSC3</accession>
<keyword evidence="2" id="KW-1185">Reference proteome</keyword>
<organism evidence="1 2">
    <name type="scientific">Persea americana</name>
    <name type="common">Avocado</name>
    <dbReference type="NCBI Taxonomy" id="3435"/>
    <lineage>
        <taxon>Eukaryota</taxon>
        <taxon>Viridiplantae</taxon>
        <taxon>Streptophyta</taxon>
        <taxon>Embryophyta</taxon>
        <taxon>Tracheophyta</taxon>
        <taxon>Spermatophyta</taxon>
        <taxon>Magnoliopsida</taxon>
        <taxon>Magnoliidae</taxon>
        <taxon>Laurales</taxon>
        <taxon>Lauraceae</taxon>
        <taxon>Persea</taxon>
    </lineage>
</organism>